<dbReference type="Proteomes" id="UP000694866">
    <property type="component" value="Unplaced"/>
</dbReference>
<dbReference type="GO" id="GO:0004077">
    <property type="term" value="F:biotin--[biotin carboxyl-carrier protein] ligase activity"/>
    <property type="evidence" value="ECO:0007669"/>
    <property type="project" value="TreeGrafter"/>
</dbReference>
<dbReference type="OrthoDB" id="10250105at2759"/>
<feature type="compositionally biased region" description="Basic and acidic residues" evidence="2">
    <location>
        <begin position="289"/>
        <end position="305"/>
    </location>
</feature>
<dbReference type="SUPFAM" id="SSF55681">
    <property type="entry name" value="Class II aaRS and biotin synthetases"/>
    <property type="match status" value="1"/>
</dbReference>
<dbReference type="PANTHER" id="PTHR12835:SF5">
    <property type="entry name" value="BIOTIN--PROTEIN LIGASE"/>
    <property type="match status" value="1"/>
</dbReference>
<dbReference type="PROSITE" id="PS51733">
    <property type="entry name" value="BPL_LPL_CATALYTIC"/>
    <property type="match status" value="1"/>
</dbReference>
<accession>A0A0C9R896</accession>
<dbReference type="RefSeq" id="XP_011314628.1">
    <property type="nucleotide sequence ID" value="XM_011316326.1"/>
</dbReference>
<evidence type="ECO:0000256" key="2">
    <source>
        <dbReference type="SAM" id="MobiDB-lite"/>
    </source>
</evidence>
<reference evidence="5" key="1">
    <citation type="submission" date="2015-01" db="EMBL/GenBank/DDBJ databases">
        <title>Transcriptome Assembly of Fopius arisanus.</title>
        <authorList>
            <person name="Geib S."/>
        </authorList>
    </citation>
    <scope>NUCLEOTIDE SEQUENCE</scope>
</reference>
<gene>
    <name evidence="5" type="primary">HLCS_1</name>
    <name evidence="7" type="synonym">Hcs</name>
    <name evidence="5" type="ORF">g.67683</name>
</gene>
<dbReference type="Pfam" id="PF03099">
    <property type="entry name" value="BPL_LplA_LipB"/>
    <property type="match status" value="1"/>
</dbReference>
<dbReference type="Gene3D" id="3.30.930.10">
    <property type="entry name" value="Bira Bifunctional Protein, Domain 2"/>
    <property type="match status" value="1"/>
</dbReference>
<dbReference type="InterPro" id="IPR004143">
    <property type="entry name" value="BPL_LPL_catalytic"/>
</dbReference>
<evidence type="ECO:0000259" key="4">
    <source>
        <dbReference type="PROSITE" id="PS51733"/>
    </source>
</evidence>
<feature type="compositionally biased region" description="Low complexity" evidence="2">
    <location>
        <begin position="356"/>
        <end position="375"/>
    </location>
</feature>
<organism evidence="5">
    <name type="scientific">Fopius arisanus</name>
    <dbReference type="NCBI Taxonomy" id="64838"/>
    <lineage>
        <taxon>Eukaryota</taxon>
        <taxon>Metazoa</taxon>
        <taxon>Ecdysozoa</taxon>
        <taxon>Arthropoda</taxon>
        <taxon>Hexapoda</taxon>
        <taxon>Insecta</taxon>
        <taxon>Pterygota</taxon>
        <taxon>Neoptera</taxon>
        <taxon>Endopterygota</taxon>
        <taxon>Hymenoptera</taxon>
        <taxon>Apocrita</taxon>
        <taxon>Ichneumonoidea</taxon>
        <taxon>Braconidae</taxon>
        <taxon>Opiinae</taxon>
        <taxon>Fopius</taxon>
    </lineage>
</organism>
<reference evidence="7" key="2">
    <citation type="submission" date="2025-04" db="UniProtKB">
        <authorList>
            <consortium name="RefSeq"/>
        </authorList>
    </citation>
    <scope>IDENTIFICATION</scope>
    <source>
        <strain evidence="7">USDA-PBARC FA_bdor</strain>
        <tissue evidence="7">Whole organism</tissue>
    </source>
</reference>
<evidence type="ECO:0000256" key="3">
    <source>
        <dbReference type="SAM" id="SignalP"/>
    </source>
</evidence>
<feature type="region of interest" description="Disordered" evidence="2">
    <location>
        <begin position="346"/>
        <end position="375"/>
    </location>
</feature>
<dbReference type="EMBL" id="GBYB01003031">
    <property type="protein sequence ID" value="JAG72798.1"/>
    <property type="molecule type" value="Transcribed_RNA"/>
</dbReference>
<keyword evidence="3" id="KW-0732">Signal</keyword>
<feature type="compositionally biased region" description="Polar residues" evidence="2">
    <location>
        <begin position="346"/>
        <end position="355"/>
    </location>
</feature>
<dbReference type="GeneID" id="105273724"/>
<name>A0A0C9R896_9HYME</name>
<dbReference type="GO" id="GO:0005737">
    <property type="term" value="C:cytoplasm"/>
    <property type="evidence" value="ECO:0007669"/>
    <property type="project" value="TreeGrafter"/>
</dbReference>
<keyword evidence="1" id="KW-0175">Coiled coil</keyword>
<accession>A0A9R1TTS7</accession>
<evidence type="ECO:0000256" key="1">
    <source>
        <dbReference type="SAM" id="Coils"/>
    </source>
</evidence>
<dbReference type="InterPro" id="IPR045864">
    <property type="entry name" value="aa-tRNA-synth_II/BPL/LPL"/>
</dbReference>
<evidence type="ECO:0000313" key="7">
    <source>
        <dbReference type="RefSeq" id="XP_011314628.1"/>
    </source>
</evidence>
<dbReference type="KEGG" id="fas:105273724"/>
<feature type="domain" description="BPL/LPL catalytic" evidence="4">
    <location>
        <begin position="719"/>
        <end position="913"/>
    </location>
</feature>
<dbReference type="AlphaFoldDB" id="A0A0C9R896"/>
<keyword evidence="6" id="KW-1185">Reference proteome</keyword>
<dbReference type="CTD" id="40659"/>
<evidence type="ECO:0000313" key="5">
    <source>
        <dbReference type="EMBL" id="JAG72798.1"/>
    </source>
</evidence>
<sequence>MLLTLFYMISTWVQSWRLSSLKARLTAALNLGLDSRPSIMFYIKQDFVKDDTCKTVGVSDNGQDLLSSQLCRNKTVAKLGDLLWCQGDKRLCTIYPLQIIDVNDWLLYPFGHTTFPLYMNNNGHSLITEDSKMHVLIEAEINHFHPNAFTKIVKLEDYGLIVAWTAEKSFALIIETDLDHMTKLSVALMQSQCFMNNGFSLTRIESVEVSGKPCSYNLGNTVLQDKKLVGKAQFEAHVNRLKYFSSTARHVSQQSKPYEVDNLPGVIISPGNNPLTLQMPTILEINPPPDDHHSPTEHQSNDESYGRITPSTPPPTPAIFNEVNHTTNTLDNVSLALTNSIANSQQHLNPLNPTHPTNASIPSPSPSTSSRTLTSNSNVNLQTEMSRHSPRRDKSQVDVKTEGFNVPMKPPNVLIYADSEIARDNIKSVLQATLNREKYTIYNINADETKKGSWVEQTHLVVICGNVDGEISSQLLEYLVKGGKLLTLCSDALHSLLPSFKTAEVREHELVRFSYGKWKNVRMMHHIFCYQASPIKSRFSQDQEDGKFTAPQPPVSANVRDKAGKSHTFHVKVLGTEETWHTPSIVLADLLSSGGKAIFSQIHLEADPSQYEGEEAKFKALKESNQARLEIIGDLLATHLGMDIKTTIEAPVFTPGFFLGRHELKLQMLENLKDKIENDILEMSKIKLQFCGVTTKAVPASSSILPIMLHQCPENFSTIEYFENLSTKELGRLVIYGDVMTSSMHVVAGRQLHHGLVVIPRQQTQGQGRNKNIWLSPIGCAMFTMQIHVPLNSYIGRHLSIIQHLVAVALVSAVKSIPGYQDIDLRLKWPNDFYAGCQNKIGGTIVTSSLQKSQAICDIGVGINLSNSLPTCCINDVIKKYNEKQKTKLPLLTYERLLALIFNELENLYNILQEGNVDHFYDLYYNYWLHTDVEIDVISSEGTKQELKIIGIDRFGFLECQDNEGNISTVHPDGNSFDMLAGLIAPSLSR</sequence>
<dbReference type="PANTHER" id="PTHR12835">
    <property type="entry name" value="BIOTIN PROTEIN LIGASE"/>
    <property type="match status" value="1"/>
</dbReference>
<feature type="coiled-coil region" evidence="1">
    <location>
        <begin position="659"/>
        <end position="689"/>
    </location>
</feature>
<proteinExistence type="predicted"/>
<keyword evidence="7" id="KW-0436">Ligase</keyword>
<evidence type="ECO:0000313" key="6">
    <source>
        <dbReference type="Proteomes" id="UP000694866"/>
    </source>
</evidence>
<feature type="signal peptide" evidence="3">
    <location>
        <begin position="1"/>
        <end position="15"/>
    </location>
</feature>
<protein>
    <submittedName>
        <fullName evidence="7">Biotin--protein ligase</fullName>
    </submittedName>
    <submittedName>
        <fullName evidence="5">HLCS_1 protein</fullName>
    </submittedName>
</protein>
<feature type="region of interest" description="Disordered" evidence="2">
    <location>
        <begin position="281"/>
        <end position="322"/>
    </location>
</feature>
<feature type="chain" id="PRO_5044541644" evidence="3">
    <location>
        <begin position="16"/>
        <end position="990"/>
    </location>
</feature>